<dbReference type="EMBL" id="BART01020309">
    <property type="protein sequence ID" value="GAH02675.1"/>
    <property type="molecule type" value="Genomic_DNA"/>
</dbReference>
<reference evidence="1" key="1">
    <citation type="journal article" date="2014" name="Front. Microbiol.">
        <title>High frequency of phylogenetically diverse reductive dehalogenase-homologous genes in deep subseafloor sedimentary metagenomes.</title>
        <authorList>
            <person name="Kawai M."/>
            <person name="Futagami T."/>
            <person name="Toyoda A."/>
            <person name="Takaki Y."/>
            <person name="Nishi S."/>
            <person name="Hori S."/>
            <person name="Arai W."/>
            <person name="Tsubouchi T."/>
            <person name="Morono Y."/>
            <person name="Uchiyama I."/>
            <person name="Ito T."/>
            <person name="Fujiyama A."/>
            <person name="Inagaki F."/>
            <person name="Takami H."/>
        </authorList>
    </citation>
    <scope>NUCLEOTIDE SEQUENCE</scope>
    <source>
        <strain evidence="1">Expedition CK06-06</strain>
    </source>
</reference>
<organism evidence="1">
    <name type="scientific">marine sediment metagenome</name>
    <dbReference type="NCBI Taxonomy" id="412755"/>
    <lineage>
        <taxon>unclassified sequences</taxon>
        <taxon>metagenomes</taxon>
        <taxon>ecological metagenomes</taxon>
    </lineage>
</organism>
<accession>X1D344</accession>
<evidence type="ECO:0000313" key="1">
    <source>
        <dbReference type="EMBL" id="GAH02675.1"/>
    </source>
</evidence>
<comment type="caution">
    <text evidence="1">The sequence shown here is derived from an EMBL/GenBank/DDBJ whole genome shotgun (WGS) entry which is preliminary data.</text>
</comment>
<proteinExistence type="predicted"/>
<sequence>LWFRNFSEEETYTIVGVIEQMGGFKDRHVRNQSPGNFQLDVNYQGKKFDFQRELFTSLKQRGIRFQTQQAKGNRFLIFKEGTDNPFRKINVR</sequence>
<gene>
    <name evidence="1" type="ORF">S01H4_37765</name>
</gene>
<dbReference type="AlphaFoldDB" id="X1D344"/>
<feature type="non-terminal residue" evidence="1">
    <location>
        <position position="1"/>
    </location>
</feature>
<name>X1D344_9ZZZZ</name>
<protein>
    <submittedName>
        <fullName evidence="1">Uncharacterized protein</fullName>
    </submittedName>
</protein>